<keyword evidence="1" id="KW-1133">Transmembrane helix</keyword>
<dbReference type="RefSeq" id="WP_258422735.1">
    <property type="nucleotide sequence ID" value="NZ_JANSUY010000003.1"/>
</dbReference>
<protein>
    <submittedName>
        <fullName evidence="2">Uncharacterized protein</fullName>
    </submittedName>
</protein>
<feature type="transmembrane region" description="Helical" evidence="1">
    <location>
        <begin position="314"/>
        <end position="333"/>
    </location>
</feature>
<keyword evidence="3" id="KW-1185">Reference proteome</keyword>
<keyword evidence="1" id="KW-0472">Membrane</keyword>
<reference evidence="2" key="1">
    <citation type="submission" date="2022-08" db="EMBL/GenBank/DDBJ databases">
        <authorList>
            <person name="Zhang D."/>
        </authorList>
    </citation>
    <scope>NUCLEOTIDE SEQUENCE</scope>
    <source>
        <strain evidence="2">XJ19-11</strain>
    </source>
</reference>
<comment type="caution">
    <text evidence="2">The sequence shown here is derived from an EMBL/GenBank/DDBJ whole genome shotgun (WGS) entry which is preliminary data.</text>
</comment>
<organism evidence="2 3">
    <name type="scientific">Aquiflexum gelatinilyticum</name>
    <dbReference type="NCBI Taxonomy" id="2961943"/>
    <lineage>
        <taxon>Bacteria</taxon>
        <taxon>Pseudomonadati</taxon>
        <taxon>Bacteroidota</taxon>
        <taxon>Cytophagia</taxon>
        <taxon>Cytophagales</taxon>
        <taxon>Cyclobacteriaceae</taxon>
        <taxon>Aquiflexum</taxon>
    </lineage>
</organism>
<name>A0A9X2P364_9BACT</name>
<accession>A0A9X2P364</accession>
<evidence type="ECO:0000313" key="2">
    <source>
        <dbReference type="EMBL" id="MCR9014858.1"/>
    </source>
</evidence>
<keyword evidence="1" id="KW-0812">Transmembrane</keyword>
<feature type="transmembrane region" description="Helical" evidence="1">
    <location>
        <begin position="224"/>
        <end position="242"/>
    </location>
</feature>
<evidence type="ECO:0000313" key="3">
    <source>
        <dbReference type="Proteomes" id="UP001142175"/>
    </source>
</evidence>
<feature type="transmembrane region" description="Helical" evidence="1">
    <location>
        <begin position="39"/>
        <end position="59"/>
    </location>
</feature>
<feature type="transmembrane region" description="Helical" evidence="1">
    <location>
        <begin position="104"/>
        <end position="124"/>
    </location>
</feature>
<proteinExistence type="predicted"/>
<feature type="transmembrane region" description="Helical" evidence="1">
    <location>
        <begin position="145"/>
        <end position="175"/>
    </location>
</feature>
<feature type="transmembrane region" description="Helical" evidence="1">
    <location>
        <begin position="345"/>
        <end position="367"/>
    </location>
</feature>
<dbReference type="Proteomes" id="UP001142175">
    <property type="component" value="Unassembled WGS sequence"/>
</dbReference>
<feature type="transmembrane region" description="Helical" evidence="1">
    <location>
        <begin position="6"/>
        <end position="27"/>
    </location>
</feature>
<feature type="transmembrane region" description="Helical" evidence="1">
    <location>
        <begin position="187"/>
        <end position="217"/>
    </location>
</feature>
<dbReference type="AlphaFoldDB" id="A0A9X2P364"/>
<dbReference type="EMBL" id="JANSUY010000003">
    <property type="protein sequence ID" value="MCR9014858.1"/>
    <property type="molecule type" value="Genomic_DNA"/>
</dbReference>
<evidence type="ECO:0000256" key="1">
    <source>
        <dbReference type="SAM" id="Phobius"/>
    </source>
</evidence>
<sequence length="398" mass="45766">MGIEEMGVEVVLIFGLVVLLVWSNVTVAKSTGMSKIQAWGLQFIWVYHFLFSFVFYYYLQKNGGDAIRYWDLTADLSQGASTWWEHWGRGTFFLQWFNFVPSKVFGLDFLFGNVLYACISFLGIREIYLVGVKYWPEASPKWMEWGWMGLFFLPNLHFWSSGVGKEAFLILGLGWAVRGLADFPRHWILMVFGVLLSFWVRPISGLVLGLVVWLGLLSEKRISVLYKTGFSLVILFAVAYAVERIFVAMHLEEISLSALRQFSAGQMEFLRGFGAASEVPMEEYSWAAKLWTVLFMPIWTDIRDFWDLAAVMENILAFLLLLGLVFGLAYWWFTKINMDIPGVLKLGLVMAILMGIVFSLTLNNLGIMMRMKSTYMLLCYLAAWRVIYSANKSYYCIS</sequence>
<gene>
    <name evidence="2" type="ORF">NU887_07390</name>
</gene>